<evidence type="ECO:0000313" key="2">
    <source>
        <dbReference type="EMBL" id="TDD57404.1"/>
    </source>
</evidence>
<dbReference type="OrthoDB" id="3383851at2"/>
<organism evidence="2 3">
    <name type="scientific">Kribbella antibiotica</name>
    <dbReference type="NCBI Taxonomy" id="190195"/>
    <lineage>
        <taxon>Bacteria</taxon>
        <taxon>Bacillati</taxon>
        <taxon>Actinomycetota</taxon>
        <taxon>Actinomycetes</taxon>
        <taxon>Propionibacteriales</taxon>
        <taxon>Kribbellaceae</taxon>
        <taxon>Kribbella</taxon>
    </lineage>
</organism>
<gene>
    <name evidence="2" type="ORF">E1263_23830</name>
</gene>
<dbReference type="Proteomes" id="UP000295124">
    <property type="component" value="Unassembled WGS sequence"/>
</dbReference>
<dbReference type="GO" id="GO:0016740">
    <property type="term" value="F:transferase activity"/>
    <property type="evidence" value="ECO:0007669"/>
    <property type="project" value="UniProtKB-KW"/>
</dbReference>
<dbReference type="InterPro" id="IPR002575">
    <property type="entry name" value="Aminoglycoside_PTrfase"/>
</dbReference>
<dbReference type="SUPFAM" id="SSF56112">
    <property type="entry name" value="Protein kinase-like (PK-like)"/>
    <property type="match status" value="1"/>
</dbReference>
<dbReference type="EMBL" id="SMKX01000075">
    <property type="protein sequence ID" value="TDD57404.1"/>
    <property type="molecule type" value="Genomic_DNA"/>
</dbReference>
<dbReference type="AlphaFoldDB" id="A0A4R4ZI62"/>
<keyword evidence="2" id="KW-0808">Transferase</keyword>
<protein>
    <submittedName>
        <fullName evidence="2">Aminoglycoside phosphotransferase family protein</fullName>
    </submittedName>
</protein>
<name>A0A4R4ZI62_9ACTN</name>
<reference evidence="2 3" key="1">
    <citation type="submission" date="2019-03" db="EMBL/GenBank/DDBJ databases">
        <title>Draft genome sequences of novel Actinobacteria.</title>
        <authorList>
            <person name="Sahin N."/>
            <person name="Ay H."/>
            <person name="Saygin H."/>
        </authorList>
    </citation>
    <scope>NUCLEOTIDE SEQUENCE [LARGE SCALE GENOMIC DNA]</scope>
    <source>
        <strain evidence="2 3">JCM 13523</strain>
    </source>
</reference>
<comment type="caution">
    <text evidence="2">The sequence shown here is derived from an EMBL/GenBank/DDBJ whole genome shotgun (WGS) entry which is preliminary data.</text>
</comment>
<evidence type="ECO:0000313" key="3">
    <source>
        <dbReference type="Proteomes" id="UP000295124"/>
    </source>
</evidence>
<accession>A0A4R4ZI62</accession>
<dbReference type="InterPro" id="IPR011009">
    <property type="entry name" value="Kinase-like_dom_sf"/>
</dbReference>
<evidence type="ECO:0000259" key="1">
    <source>
        <dbReference type="Pfam" id="PF01636"/>
    </source>
</evidence>
<proteinExistence type="predicted"/>
<feature type="domain" description="Aminoglycoside phosphotransferase" evidence="1">
    <location>
        <begin position="38"/>
        <end position="210"/>
    </location>
</feature>
<keyword evidence="3" id="KW-1185">Reference proteome</keyword>
<dbReference type="Gene3D" id="3.90.1200.10">
    <property type="match status" value="1"/>
</dbReference>
<dbReference type="Pfam" id="PF01636">
    <property type="entry name" value="APH"/>
    <property type="match status" value="1"/>
</dbReference>
<sequence length="269" mass="29143">MRASRIDPGRTLRHLGPSAVPERRLRRVCPQLVTTFTKRFTSAPRGEPDREWAALTLLAAAVPDLVPAPLSRGALWVTMSVIPGGPLADPATPEQVEALGDVLDSLWSVKPAALLPMDIPALIGRTLKALVPLRERDDVIGRAAESAADLDWSSLLTVQDPVVAHGDPNLANYLWDGTTMRIVDFEDAGLGDRAMELANLLEHLAGRRTDWSPLLDRWPADPVRLQTARTLWAAFWLGLIGPGGPSANVNPPGTAEAQAERLLRLIAQL</sequence>